<comment type="similarity">
    <text evidence="1">Belongs to the UPF0065 (bug) family.</text>
</comment>
<dbReference type="Pfam" id="PF03401">
    <property type="entry name" value="TctC"/>
    <property type="match status" value="1"/>
</dbReference>
<dbReference type="OrthoDB" id="9780943at2"/>
<dbReference type="PIRSF" id="PIRSF017082">
    <property type="entry name" value="YflP"/>
    <property type="match status" value="1"/>
</dbReference>
<sequence length="352" mass="36232">MYLSPARLSCITKALGGDFMKNAIATVLRGGPTPAGFCLALALGAQLPGAAIAQSSWPDGPVQLYVPASPGGGTDVVARIIADKLQQQNGAPYVVVNSPGGGGAVAAEQVRNSDPNGQTLLFFHTGLLTAYHTGAYSNNPMEEFTLLALMPVAGSNALAVPSDSPFESVADLVEAAKTDPGAISVGVQLRGLTHFIGGLLASDSGATFRFVEAGSDSDKLVQLQGKQINAAVINSSNTKQYVDTGALRVLGTIAATPERDPLMPNTPSVVEQGYESVLFGTDFMVMGPLGMDPDTVTAINDAITAAAIDPSTGEQLATFGMPVTALPEADMIGKLQQTDQRIKTTATALDLN</sequence>
<proteinExistence type="inferred from homology"/>
<dbReference type="InterPro" id="IPR005064">
    <property type="entry name" value="BUG"/>
</dbReference>
<evidence type="ECO:0000313" key="3">
    <source>
        <dbReference type="Proteomes" id="UP000297972"/>
    </source>
</evidence>
<dbReference type="SUPFAM" id="SSF53850">
    <property type="entry name" value="Periplasmic binding protein-like II"/>
    <property type="match status" value="1"/>
</dbReference>
<keyword evidence="3" id="KW-1185">Reference proteome</keyword>
<accession>A0A4Z1BJ75</accession>
<evidence type="ECO:0000313" key="2">
    <source>
        <dbReference type="EMBL" id="TGN56396.1"/>
    </source>
</evidence>
<dbReference type="CDD" id="cd07012">
    <property type="entry name" value="PBP2_Bug_TTT"/>
    <property type="match status" value="1"/>
</dbReference>
<dbReference type="InterPro" id="IPR042100">
    <property type="entry name" value="Bug_dom1"/>
</dbReference>
<dbReference type="Gene3D" id="3.40.190.10">
    <property type="entry name" value="Periplasmic binding protein-like II"/>
    <property type="match status" value="1"/>
</dbReference>
<dbReference type="Gene3D" id="3.40.190.150">
    <property type="entry name" value="Bordetella uptake gene, domain 1"/>
    <property type="match status" value="1"/>
</dbReference>
<organism evidence="2 3">
    <name type="scientific">Paracoccus liaowanqingii</name>
    <dbReference type="NCBI Taxonomy" id="2560053"/>
    <lineage>
        <taxon>Bacteria</taxon>
        <taxon>Pseudomonadati</taxon>
        <taxon>Pseudomonadota</taxon>
        <taxon>Alphaproteobacteria</taxon>
        <taxon>Rhodobacterales</taxon>
        <taxon>Paracoccaceae</taxon>
        <taxon>Paracoccus</taxon>
    </lineage>
</organism>
<reference evidence="2 3" key="1">
    <citation type="submission" date="2019-03" db="EMBL/GenBank/DDBJ databases">
        <authorList>
            <person name="Li J."/>
        </authorList>
    </citation>
    <scope>NUCLEOTIDE SEQUENCE [LARGE SCALE GENOMIC DNA]</scope>
    <source>
        <strain evidence="2 3">3058</strain>
    </source>
</reference>
<comment type="caution">
    <text evidence="2">The sequence shown here is derived from an EMBL/GenBank/DDBJ whole genome shotgun (WGS) entry which is preliminary data.</text>
</comment>
<dbReference type="AlphaFoldDB" id="A0A4Z1BJ75"/>
<dbReference type="PANTHER" id="PTHR42928">
    <property type="entry name" value="TRICARBOXYLATE-BINDING PROTEIN"/>
    <property type="match status" value="1"/>
</dbReference>
<dbReference type="EMBL" id="SRPG01000145">
    <property type="protein sequence ID" value="TGN56396.1"/>
    <property type="molecule type" value="Genomic_DNA"/>
</dbReference>
<protein>
    <submittedName>
        <fullName evidence="2">Tripartite tricarboxylate transporter substrate binding protein</fullName>
    </submittedName>
</protein>
<evidence type="ECO:0000256" key="1">
    <source>
        <dbReference type="ARBA" id="ARBA00006987"/>
    </source>
</evidence>
<gene>
    <name evidence="2" type="ORF">E4L95_14210</name>
</gene>
<dbReference type="Proteomes" id="UP000297972">
    <property type="component" value="Unassembled WGS sequence"/>
</dbReference>
<dbReference type="PANTHER" id="PTHR42928:SF5">
    <property type="entry name" value="BLR1237 PROTEIN"/>
    <property type="match status" value="1"/>
</dbReference>
<name>A0A4Z1BJ75_9RHOB</name>